<organism evidence="15 16">
    <name type="scientific">Paraburkholderia podalyriae</name>
    <dbReference type="NCBI Taxonomy" id="1938811"/>
    <lineage>
        <taxon>Bacteria</taxon>
        <taxon>Pseudomonadati</taxon>
        <taxon>Pseudomonadota</taxon>
        <taxon>Betaproteobacteria</taxon>
        <taxon>Burkholderiales</taxon>
        <taxon>Burkholderiaceae</taxon>
        <taxon>Paraburkholderia</taxon>
    </lineage>
</organism>
<keyword evidence="5" id="KW-0349">Heme</keyword>
<keyword evidence="9 13" id="KW-1133">Transmembrane helix</keyword>
<dbReference type="SUPFAM" id="SSF81342">
    <property type="entry name" value="Transmembrane di-heme cytochromes"/>
    <property type="match status" value="1"/>
</dbReference>
<evidence type="ECO:0000256" key="2">
    <source>
        <dbReference type="ARBA" id="ARBA00004651"/>
    </source>
</evidence>
<comment type="cofactor">
    <cofactor evidence="1">
        <name>heme b</name>
        <dbReference type="ChEBI" id="CHEBI:60344"/>
    </cofactor>
</comment>
<dbReference type="EMBL" id="VZQQ01000033">
    <property type="protein sequence ID" value="MBC8750434.1"/>
    <property type="molecule type" value="Genomic_DNA"/>
</dbReference>
<evidence type="ECO:0000256" key="4">
    <source>
        <dbReference type="ARBA" id="ARBA00022475"/>
    </source>
</evidence>
<dbReference type="Proteomes" id="UP000736373">
    <property type="component" value="Unassembled WGS sequence"/>
</dbReference>
<keyword evidence="7" id="KW-0479">Metal-binding</keyword>
<evidence type="ECO:0000313" key="15">
    <source>
        <dbReference type="EMBL" id="MBC8750434.1"/>
    </source>
</evidence>
<evidence type="ECO:0000256" key="7">
    <source>
        <dbReference type="ARBA" id="ARBA00022723"/>
    </source>
</evidence>
<evidence type="ECO:0000256" key="11">
    <source>
        <dbReference type="ARBA" id="ARBA00023136"/>
    </source>
</evidence>
<evidence type="ECO:0000256" key="10">
    <source>
        <dbReference type="ARBA" id="ARBA00023004"/>
    </source>
</evidence>
<keyword evidence="3" id="KW-0813">Transport</keyword>
<evidence type="ECO:0000256" key="1">
    <source>
        <dbReference type="ARBA" id="ARBA00001970"/>
    </source>
</evidence>
<evidence type="ECO:0000259" key="14">
    <source>
        <dbReference type="Pfam" id="PF01292"/>
    </source>
</evidence>
<comment type="caution">
    <text evidence="15">The sequence shown here is derived from an EMBL/GenBank/DDBJ whole genome shotgun (WGS) entry which is preliminary data.</text>
</comment>
<comment type="similarity">
    <text evidence="12">Belongs to the cytochrome b561 family.</text>
</comment>
<feature type="transmembrane region" description="Helical" evidence="13">
    <location>
        <begin position="150"/>
        <end position="172"/>
    </location>
</feature>
<keyword evidence="16" id="KW-1185">Reference proteome</keyword>
<feature type="transmembrane region" description="Helical" evidence="13">
    <location>
        <begin position="98"/>
        <end position="130"/>
    </location>
</feature>
<name>A0ABR7PVX8_9BURK</name>
<proteinExistence type="inferred from homology"/>
<evidence type="ECO:0000256" key="3">
    <source>
        <dbReference type="ARBA" id="ARBA00022448"/>
    </source>
</evidence>
<dbReference type="InterPro" id="IPR016174">
    <property type="entry name" value="Di-haem_cyt_TM"/>
</dbReference>
<evidence type="ECO:0000256" key="5">
    <source>
        <dbReference type="ARBA" id="ARBA00022617"/>
    </source>
</evidence>
<evidence type="ECO:0000256" key="12">
    <source>
        <dbReference type="ARBA" id="ARBA00037975"/>
    </source>
</evidence>
<gene>
    <name evidence="15" type="ORF">F6X42_28745</name>
</gene>
<dbReference type="InterPro" id="IPR011577">
    <property type="entry name" value="Cyt_b561_bac/Ni-Hgenase"/>
</dbReference>
<reference evidence="15 16" key="1">
    <citation type="submission" date="2019-09" db="EMBL/GenBank/DDBJ databases">
        <title>Paraburkholderia podalyriae sp. nov., A South African Podalyria-associated rhizobium.</title>
        <authorList>
            <person name="Mavima L."/>
            <person name="Beukes C.W."/>
            <person name="Palmer M."/>
            <person name="De Meyer S.E."/>
            <person name="James E.K."/>
            <person name="Maluk M."/>
            <person name="Avontuur J.R."/>
            <person name="Chan W.Y."/>
            <person name="Venter S.N."/>
            <person name="Steenkamp E.T."/>
        </authorList>
    </citation>
    <scope>NUCLEOTIDE SEQUENCE [LARGE SCALE GENOMIC DNA]</scope>
    <source>
        <strain evidence="15 16">WC7.3b</strain>
    </source>
</reference>
<dbReference type="Gene3D" id="1.20.950.20">
    <property type="entry name" value="Transmembrane di-heme cytochromes, Chain C"/>
    <property type="match status" value="1"/>
</dbReference>
<comment type="subcellular location">
    <subcellularLocation>
        <location evidence="2">Cell membrane</location>
        <topology evidence="2">Multi-pass membrane protein</topology>
    </subcellularLocation>
</comment>
<keyword evidence="6 13" id="KW-0812">Transmembrane</keyword>
<sequence>MMPIENTEERFGAVAILFHWSMAVLIIGLLALGLYMVRLPDAGFDTRKIVLILYHKEIGFAVLVLLPARLAWRLTQILPQLVADLPQWQKIAARFVHLCFYAMMFALPVTGWLMSSAAGIPVSFFGLFMLPGFLPRDDYLFQRLIDIHKWLAYVLILLIFVHVGAALMHHFVRKDDTLRRMLP</sequence>
<dbReference type="InterPro" id="IPR052168">
    <property type="entry name" value="Cytochrome_b561_oxidase"/>
</dbReference>
<keyword evidence="8" id="KW-0249">Electron transport</keyword>
<keyword evidence="10" id="KW-0408">Iron</keyword>
<evidence type="ECO:0000256" key="9">
    <source>
        <dbReference type="ARBA" id="ARBA00022989"/>
    </source>
</evidence>
<dbReference type="PANTHER" id="PTHR30529">
    <property type="entry name" value="CYTOCHROME B561"/>
    <property type="match status" value="1"/>
</dbReference>
<evidence type="ECO:0000256" key="13">
    <source>
        <dbReference type="SAM" id="Phobius"/>
    </source>
</evidence>
<protein>
    <submittedName>
        <fullName evidence="15">Cytochrome b</fullName>
    </submittedName>
</protein>
<feature type="transmembrane region" description="Helical" evidence="13">
    <location>
        <begin position="49"/>
        <end position="68"/>
    </location>
</feature>
<feature type="transmembrane region" description="Helical" evidence="13">
    <location>
        <begin position="12"/>
        <end position="37"/>
    </location>
</feature>
<keyword evidence="4" id="KW-1003">Cell membrane</keyword>
<dbReference type="RefSeq" id="WP_222945753.1">
    <property type="nucleotide sequence ID" value="NZ_VZQQ01000033.1"/>
</dbReference>
<dbReference type="PANTHER" id="PTHR30529:SF1">
    <property type="entry name" value="CYTOCHROME B561 HOMOLOG 2"/>
    <property type="match status" value="1"/>
</dbReference>
<keyword evidence="11 13" id="KW-0472">Membrane</keyword>
<dbReference type="Pfam" id="PF01292">
    <property type="entry name" value="Ni_hydr_CYTB"/>
    <property type="match status" value="1"/>
</dbReference>
<accession>A0ABR7PVX8</accession>
<evidence type="ECO:0000313" key="16">
    <source>
        <dbReference type="Proteomes" id="UP000736373"/>
    </source>
</evidence>
<feature type="domain" description="Cytochrome b561 bacterial/Ni-hydrogenase" evidence="14">
    <location>
        <begin position="10"/>
        <end position="183"/>
    </location>
</feature>
<evidence type="ECO:0000256" key="6">
    <source>
        <dbReference type="ARBA" id="ARBA00022692"/>
    </source>
</evidence>
<evidence type="ECO:0000256" key="8">
    <source>
        <dbReference type="ARBA" id="ARBA00022982"/>
    </source>
</evidence>